<dbReference type="SMART" id="SM00387">
    <property type="entry name" value="HATPase_c"/>
    <property type="match status" value="1"/>
</dbReference>
<dbReference type="SMART" id="SM00388">
    <property type="entry name" value="HisKA"/>
    <property type="match status" value="1"/>
</dbReference>
<dbReference type="Gene3D" id="3.40.50.2300">
    <property type="match status" value="1"/>
</dbReference>
<protein>
    <recommendedName>
        <fullName evidence="2">histidine kinase</fullName>
        <ecNumber evidence="2">2.7.13.3</ecNumber>
    </recommendedName>
</protein>
<dbReference type="Proteomes" id="UP000182983">
    <property type="component" value="Unassembled WGS sequence"/>
</dbReference>
<evidence type="ECO:0000256" key="4">
    <source>
        <dbReference type="ARBA" id="ARBA00022679"/>
    </source>
</evidence>
<dbReference type="Pfam" id="PF02518">
    <property type="entry name" value="HATPase_c"/>
    <property type="match status" value="1"/>
</dbReference>
<evidence type="ECO:0000256" key="2">
    <source>
        <dbReference type="ARBA" id="ARBA00012438"/>
    </source>
</evidence>
<dbReference type="GO" id="GO:0005886">
    <property type="term" value="C:plasma membrane"/>
    <property type="evidence" value="ECO:0007669"/>
    <property type="project" value="TreeGrafter"/>
</dbReference>
<dbReference type="SUPFAM" id="SSF47384">
    <property type="entry name" value="Homodimeric domain of signal transducing histidine kinase"/>
    <property type="match status" value="1"/>
</dbReference>
<comment type="catalytic activity">
    <reaction evidence="1">
        <text>ATP + protein L-histidine = ADP + protein N-phospho-L-histidine.</text>
        <dbReference type="EC" id="2.7.13.3"/>
    </reaction>
</comment>
<dbReference type="EMBL" id="FNWO01000007">
    <property type="protein sequence ID" value="SEH37853.1"/>
    <property type="molecule type" value="Genomic_DNA"/>
</dbReference>
<proteinExistence type="predicted"/>
<dbReference type="PROSITE" id="PS50110">
    <property type="entry name" value="RESPONSE_REGULATORY"/>
    <property type="match status" value="1"/>
</dbReference>
<keyword evidence="3 6" id="KW-0597">Phosphoprotein</keyword>
<accession>A0A1H6HPX9</accession>
<dbReference type="InterPro" id="IPR004358">
    <property type="entry name" value="Sig_transdc_His_kin-like_C"/>
</dbReference>
<evidence type="ECO:0000259" key="7">
    <source>
        <dbReference type="PROSITE" id="PS50109"/>
    </source>
</evidence>
<dbReference type="Pfam" id="PF00512">
    <property type="entry name" value="HisKA"/>
    <property type="match status" value="1"/>
</dbReference>
<dbReference type="OrthoDB" id="7325042at2"/>
<evidence type="ECO:0000256" key="1">
    <source>
        <dbReference type="ARBA" id="ARBA00000085"/>
    </source>
</evidence>
<dbReference type="GO" id="GO:0000155">
    <property type="term" value="F:phosphorelay sensor kinase activity"/>
    <property type="evidence" value="ECO:0007669"/>
    <property type="project" value="InterPro"/>
</dbReference>
<keyword evidence="10" id="KW-1185">Reference proteome</keyword>
<dbReference type="SUPFAM" id="SSF52172">
    <property type="entry name" value="CheY-like"/>
    <property type="match status" value="1"/>
</dbReference>
<evidence type="ECO:0000256" key="3">
    <source>
        <dbReference type="ARBA" id="ARBA00022553"/>
    </source>
</evidence>
<evidence type="ECO:0000259" key="8">
    <source>
        <dbReference type="PROSITE" id="PS50110"/>
    </source>
</evidence>
<dbReference type="InterPro" id="IPR003661">
    <property type="entry name" value="HisK_dim/P_dom"/>
</dbReference>
<dbReference type="PRINTS" id="PR00344">
    <property type="entry name" value="BCTRLSENSOR"/>
</dbReference>
<sequence length="392" mass="43437">MRARPRILVVDDQLDNCLVLEDLLSASYEVEIAADGLAALAVMERPSLPDLVLLDVVMPGLDGFEVCRRLRERPVTRDLPLIFLSGLESARDEEHGLSLGADDFIHKPFVAPLVLARVRNVIGRRESAIRERQIAVIEARLAEQDSNAAAMQAVIDRLTVMNTELERYAFVAAHDLREPLRSVTSFAQLLERHLGDGLDQTGRDYLRYVVEGARRMHDLIGGLLAYSYISSNVGPPTWVSSDAACRAAIENLDLIIRESRAEIITSDLPMVRADELPLLQLFQNLIGNAVKFRSSERPLRVEVSARRREGEWEFSVADNGIGFDPVEQDVFELFRRVRPHDGPSGSGVGLAICKRIVQTLGGRIGVESKPGRGSVFTFTLPSPEQPEEGAAR</sequence>
<keyword evidence="5 9" id="KW-0418">Kinase</keyword>
<feature type="modified residue" description="4-aspartylphosphate" evidence="6">
    <location>
        <position position="55"/>
    </location>
</feature>
<dbReference type="PANTHER" id="PTHR43047:SF72">
    <property type="entry name" value="OSMOSENSING HISTIDINE PROTEIN KINASE SLN1"/>
    <property type="match status" value="1"/>
</dbReference>
<dbReference type="EC" id="2.7.13.3" evidence="2"/>
<dbReference type="PROSITE" id="PS50109">
    <property type="entry name" value="HIS_KIN"/>
    <property type="match status" value="1"/>
</dbReference>
<dbReference type="SMART" id="SM00448">
    <property type="entry name" value="REC"/>
    <property type="match status" value="1"/>
</dbReference>
<reference evidence="10" key="1">
    <citation type="submission" date="2016-10" db="EMBL/GenBank/DDBJ databases">
        <authorList>
            <person name="Varghese N."/>
            <person name="Submissions S."/>
        </authorList>
    </citation>
    <scope>NUCLEOTIDE SEQUENCE [LARGE SCALE GENOMIC DNA]</scope>
    <source>
        <strain evidence="10">DSM 13234</strain>
    </source>
</reference>
<dbReference type="AlphaFoldDB" id="A0A1H6HPX9"/>
<feature type="domain" description="Response regulatory" evidence="8">
    <location>
        <begin position="6"/>
        <end position="122"/>
    </location>
</feature>
<evidence type="ECO:0000313" key="10">
    <source>
        <dbReference type="Proteomes" id="UP000182983"/>
    </source>
</evidence>
<dbReference type="Gene3D" id="3.30.565.10">
    <property type="entry name" value="Histidine kinase-like ATPase, C-terminal domain"/>
    <property type="match status" value="1"/>
</dbReference>
<dbReference type="InterPro" id="IPR036097">
    <property type="entry name" value="HisK_dim/P_sf"/>
</dbReference>
<feature type="domain" description="Histidine kinase" evidence="7">
    <location>
        <begin position="171"/>
        <end position="384"/>
    </location>
</feature>
<evidence type="ECO:0000313" key="9">
    <source>
        <dbReference type="EMBL" id="SEH37853.1"/>
    </source>
</evidence>
<dbReference type="Gene3D" id="1.10.287.130">
    <property type="match status" value="1"/>
</dbReference>
<gene>
    <name evidence="9" type="ORF">SAMN04244559_02014</name>
</gene>
<dbReference type="InterPro" id="IPR003594">
    <property type="entry name" value="HATPase_dom"/>
</dbReference>
<dbReference type="GO" id="GO:0009927">
    <property type="term" value="F:histidine phosphotransfer kinase activity"/>
    <property type="evidence" value="ECO:0007669"/>
    <property type="project" value="TreeGrafter"/>
</dbReference>
<keyword evidence="4" id="KW-0808">Transferase</keyword>
<evidence type="ECO:0000256" key="5">
    <source>
        <dbReference type="ARBA" id="ARBA00022777"/>
    </source>
</evidence>
<dbReference type="CDD" id="cd00082">
    <property type="entry name" value="HisKA"/>
    <property type="match status" value="1"/>
</dbReference>
<dbReference type="InterPro" id="IPR001789">
    <property type="entry name" value="Sig_transdc_resp-reg_receiver"/>
</dbReference>
<dbReference type="InterPro" id="IPR036890">
    <property type="entry name" value="HATPase_C_sf"/>
</dbReference>
<dbReference type="RefSeq" id="WP_074768139.1">
    <property type="nucleotide sequence ID" value="NZ_FNWO01000007.1"/>
</dbReference>
<evidence type="ECO:0000256" key="6">
    <source>
        <dbReference type="PROSITE-ProRule" id="PRU00169"/>
    </source>
</evidence>
<dbReference type="InterPro" id="IPR005467">
    <property type="entry name" value="His_kinase_dom"/>
</dbReference>
<dbReference type="SUPFAM" id="SSF55874">
    <property type="entry name" value="ATPase domain of HSP90 chaperone/DNA topoisomerase II/histidine kinase"/>
    <property type="match status" value="1"/>
</dbReference>
<dbReference type="PANTHER" id="PTHR43047">
    <property type="entry name" value="TWO-COMPONENT HISTIDINE PROTEIN KINASE"/>
    <property type="match status" value="1"/>
</dbReference>
<dbReference type="Pfam" id="PF00072">
    <property type="entry name" value="Response_reg"/>
    <property type="match status" value="1"/>
</dbReference>
<organism evidence="9 10">
    <name type="scientific">Magnetospirillum fulvum</name>
    <name type="common">Rhodospirillum fulvum</name>
    <dbReference type="NCBI Taxonomy" id="1082"/>
    <lineage>
        <taxon>Bacteria</taxon>
        <taxon>Pseudomonadati</taxon>
        <taxon>Pseudomonadota</taxon>
        <taxon>Alphaproteobacteria</taxon>
        <taxon>Rhodospirillales</taxon>
        <taxon>Rhodospirillaceae</taxon>
        <taxon>Magnetospirillum</taxon>
    </lineage>
</organism>
<name>A0A1H6HPX9_MAGFU</name>
<dbReference type="InterPro" id="IPR011006">
    <property type="entry name" value="CheY-like_superfamily"/>
</dbReference>